<comment type="similarity">
    <text evidence="2 5">Belongs to the dTDP-4-dehydrorhamnose reductase family.</text>
</comment>
<evidence type="ECO:0000256" key="5">
    <source>
        <dbReference type="RuleBase" id="RU364082"/>
    </source>
</evidence>
<dbReference type="AlphaFoldDB" id="A0A1L7CDG8"/>
<dbReference type="Gene3D" id="3.90.25.10">
    <property type="entry name" value="UDP-galactose 4-epimerase, domain 1"/>
    <property type="match status" value="1"/>
</dbReference>
<dbReference type="InterPro" id="IPR000888">
    <property type="entry name" value="RmlC-like"/>
</dbReference>
<comment type="similarity">
    <text evidence="1">Belongs to the dTDP-4-dehydrorhamnose 3,5-epimerase family.</text>
</comment>
<dbReference type="CDD" id="cd00438">
    <property type="entry name" value="cupin_RmlC"/>
    <property type="match status" value="1"/>
</dbReference>
<dbReference type="InterPro" id="IPR011051">
    <property type="entry name" value="RmlC_Cupin_sf"/>
</dbReference>
<dbReference type="Gene3D" id="2.60.120.10">
    <property type="entry name" value="Jelly Rolls"/>
    <property type="match status" value="1"/>
</dbReference>
<comment type="function">
    <text evidence="5">Catalyzes the reduction of dTDP-6-deoxy-L-lyxo-4-hexulose to yield dTDP-L-rhamnose.</text>
</comment>
<evidence type="ECO:0000259" key="6">
    <source>
        <dbReference type="Pfam" id="PF04321"/>
    </source>
</evidence>
<evidence type="ECO:0000256" key="4">
    <source>
        <dbReference type="PIRSR" id="PIRSR600888-3"/>
    </source>
</evidence>
<name>A0A1L7CDG8_9CORY</name>
<dbReference type="SUPFAM" id="SSF51182">
    <property type="entry name" value="RmlC-like cupins"/>
    <property type="match status" value="1"/>
</dbReference>
<dbReference type="KEGG" id="caqu:CAQU_01020"/>
<dbReference type="RefSeq" id="WP_075724452.1">
    <property type="nucleotide sequence ID" value="NZ_CP009245.1"/>
</dbReference>
<dbReference type="PANTHER" id="PTHR10491:SF4">
    <property type="entry name" value="METHIONINE ADENOSYLTRANSFERASE 2 SUBUNIT BETA"/>
    <property type="match status" value="1"/>
</dbReference>
<dbReference type="UniPathway" id="UPA00124"/>
<dbReference type="Gene3D" id="3.40.50.720">
    <property type="entry name" value="NAD(P)-binding Rossmann-like Domain"/>
    <property type="match status" value="1"/>
</dbReference>
<dbReference type="Pfam" id="PF04321">
    <property type="entry name" value="RmlD_sub_bind"/>
    <property type="match status" value="1"/>
</dbReference>
<dbReference type="EC" id="1.1.1.133" evidence="5"/>
<evidence type="ECO:0000313" key="7">
    <source>
        <dbReference type="EMBL" id="APT83891.1"/>
    </source>
</evidence>
<reference evidence="7 8" key="1">
    <citation type="submission" date="2014-08" db="EMBL/GenBank/DDBJ databases">
        <title>Complete genome sequence of Corynebacterium aquilae S-613T(T) (=DSM 44791(T)), isolated from the choana of a healthy golden eagle.</title>
        <authorList>
            <person name="Ruckert C."/>
            <person name="Albersmeier A."/>
            <person name="Winkler A."/>
            <person name="Kalinowski J."/>
        </authorList>
    </citation>
    <scope>NUCLEOTIDE SEQUENCE [LARGE SCALE GENOMIC DNA]</scope>
    <source>
        <strain evidence="7 8">S-613</strain>
    </source>
</reference>
<dbReference type="STRING" id="1431546.CAQU_01020"/>
<gene>
    <name evidence="7" type="ORF">CAQU_01020</name>
</gene>
<feature type="domain" description="RmlD-like substrate binding" evidence="6">
    <location>
        <begin position="172"/>
        <end position="441"/>
    </location>
</feature>
<dbReference type="InterPro" id="IPR029903">
    <property type="entry name" value="RmlD-like-bd"/>
</dbReference>
<dbReference type="PANTHER" id="PTHR10491">
    <property type="entry name" value="DTDP-4-DEHYDRORHAMNOSE REDUCTASE"/>
    <property type="match status" value="1"/>
</dbReference>
<feature type="active site" description="Proton donor" evidence="3">
    <location>
        <position position="122"/>
    </location>
</feature>
<dbReference type="Proteomes" id="UP000185478">
    <property type="component" value="Chromosome"/>
</dbReference>
<dbReference type="GO" id="GO:0008830">
    <property type="term" value="F:dTDP-4-dehydrorhamnose 3,5-epimerase activity"/>
    <property type="evidence" value="ECO:0007669"/>
    <property type="project" value="InterPro"/>
</dbReference>
<accession>A0A1L7CDG8</accession>
<dbReference type="CDD" id="cd05254">
    <property type="entry name" value="dTDP_HR_like_SDR_e"/>
    <property type="match status" value="1"/>
</dbReference>
<organism evidence="7 8">
    <name type="scientific">Corynebacterium aquilae DSM 44791</name>
    <dbReference type="NCBI Taxonomy" id="1431546"/>
    <lineage>
        <taxon>Bacteria</taxon>
        <taxon>Bacillati</taxon>
        <taxon>Actinomycetota</taxon>
        <taxon>Actinomycetes</taxon>
        <taxon>Mycobacteriales</taxon>
        <taxon>Corynebacteriaceae</taxon>
        <taxon>Corynebacterium</taxon>
    </lineage>
</organism>
<comment type="pathway">
    <text evidence="5">Carbohydrate biosynthesis; dTDP-L-rhamnose biosynthesis.</text>
</comment>
<dbReference type="GO" id="GO:0008831">
    <property type="term" value="F:dTDP-4-dehydrorhamnose reductase activity"/>
    <property type="evidence" value="ECO:0007669"/>
    <property type="project" value="UniProtKB-EC"/>
</dbReference>
<dbReference type="Pfam" id="PF00908">
    <property type="entry name" value="dTDP_sugar_isom"/>
    <property type="match status" value="1"/>
</dbReference>
<dbReference type="SUPFAM" id="SSF51735">
    <property type="entry name" value="NAD(P)-binding Rossmann-fold domains"/>
    <property type="match status" value="1"/>
</dbReference>
<evidence type="ECO:0000256" key="3">
    <source>
        <dbReference type="PIRSR" id="PIRSR600888-1"/>
    </source>
</evidence>
<sequence length="444" mass="49054">MNTTIDGLIVVDIPVHGDNRGWFKENWNRTTMTDVPDFRPIQNNMSFNANKGVTRGLHAEPWDKLVSVAHGEVFGAWCDLREGSPTYGHTYTHRIDPSVCVYVPRGVANGFQALEDNTVYSYLVNDHWSPDAQYYFVNLDIIDWPLEPTEISDKDRAHPPLADATPVPARTTIVLGASGQLGSALRNHIDAEFLDRDDIDLATCDYDTLKSQRNWRQVDTIINAAAYTQVDLAETDGRTAAWAINATGVGTLARLCTEHNIRLVHVSSEYVFDGTQEHTEQEPFSPLGVYGNTKAAGDIAAATVPRHLIARTSWVVGNGKNFVRTMATLANKGVEPNVVNDQIGRLTFADELARAIAHLIAIDAHGTYNVSNGGQPGSWADVADIVYAHYGKAPVNRITTAEYPTPATRPLNSVMTLDKLTATGFTPRDWREQLAEYLKELDPR</sequence>
<evidence type="ECO:0000313" key="8">
    <source>
        <dbReference type="Proteomes" id="UP000185478"/>
    </source>
</evidence>
<protein>
    <recommendedName>
        <fullName evidence="5">dTDP-4-dehydrorhamnose reductase</fullName>
        <ecNumber evidence="5">1.1.1.133</ecNumber>
    </recommendedName>
</protein>
<dbReference type="InterPro" id="IPR036291">
    <property type="entry name" value="NAD(P)-bd_dom_sf"/>
</dbReference>
<dbReference type="EMBL" id="CP009245">
    <property type="protein sequence ID" value="APT83891.1"/>
    <property type="molecule type" value="Genomic_DNA"/>
</dbReference>
<keyword evidence="5" id="KW-0560">Oxidoreductase</keyword>
<keyword evidence="5" id="KW-0521">NADP</keyword>
<evidence type="ECO:0000256" key="1">
    <source>
        <dbReference type="ARBA" id="ARBA00010154"/>
    </source>
</evidence>
<dbReference type="GO" id="GO:0019305">
    <property type="term" value="P:dTDP-rhamnose biosynthetic process"/>
    <property type="evidence" value="ECO:0007669"/>
    <property type="project" value="UniProtKB-UniPathway"/>
</dbReference>
<feature type="active site" description="Proton acceptor" evidence="3">
    <location>
        <position position="58"/>
    </location>
</feature>
<keyword evidence="8" id="KW-1185">Reference proteome</keyword>
<dbReference type="OrthoDB" id="9803892at2"/>
<dbReference type="InterPro" id="IPR014710">
    <property type="entry name" value="RmlC-like_jellyroll"/>
</dbReference>
<proteinExistence type="inferred from homology"/>
<feature type="site" description="Participates in a stacking interaction with the thymidine ring of dTDP-4-oxo-6-deoxyglucose" evidence="4">
    <location>
        <position position="128"/>
    </location>
</feature>
<dbReference type="InterPro" id="IPR005913">
    <property type="entry name" value="dTDP_dehydrorham_reduct"/>
</dbReference>
<evidence type="ECO:0000256" key="2">
    <source>
        <dbReference type="ARBA" id="ARBA00010944"/>
    </source>
</evidence>